<dbReference type="OrthoDB" id="9788260at2"/>
<gene>
    <name evidence="2" type="ORF">VFDL14_08280</name>
</gene>
<dbReference type="Pfam" id="PF12146">
    <property type="entry name" value="Hydrolase_4"/>
    <property type="match status" value="1"/>
</dbReference>
<accession>A0A066UQT9</accession>
<keyword evidence="3" id="KW-1185">Reference proteome</keyword>
<dbReference type="InterPro" id="IPR051044">
    <property type="entry name" value="MAG_DAG_Lipase"/>
</dbReference>
<evidence type="ECO:0000259" key="1">
    <source>
        <dbReference type="Pfam" id="PF12146"/>
    </source>
</evidence>
<dbReference type="Gene3D" id="3.40.50.1820">
    <property type="entry name" value="alpha/beta hydrolase"/>
    <property type="match status" value="1"/>
</dbReference>
<protein>
    <submittedName>
        <fullName evidence="2">Lysophospholipase</fullName>
    </submittedName>
</protein>
<dbReference type="InterPro" id="IPR022742">
    <property type="entry name" value="Hydrolase_4"/>
</dbReference>
<sequence length="326" mass="38013">MANSAAAPSYFTQEPQFEEAIKHPISAFWQQRNEGYVTSSSKKKLYWSSFTSPQHSKAIVISNGRIECCEKYQELFYDLYHQGYDIYSFDHQGQGRSQRSVQDSDIGHIHEFDDYIRDMREILQHFPLDKYEQRYLLAHSMGSTIATRYLQTTPDHRFEKVVLCAPMFGVNTDWYLKPIAMLVAQLLTGLYAKPTYAPGHKAYYAKPFENNLLSQSKVRYQWFRKLYDDNPEIQVGGPSTRWVWQGLMAAKQAIQQTRQIKIPLLLIQAGNEQIVCNQAQQSFINKLRKTNTDSEMISIQGSRHEVLFEIDQYRNQTLDSIVAFFR</sequence>
<dbReference type="PANTHER" id="PTHR11614">
    <property type="entry name" value="PHOSPHOLIPASE-RELATED"/>
    <property type="match status" value="1"/>
</dbReference>
<evidence type="ECO:0000313" key="2">
    <source>
        <dbReference type="EMBL" id="KDN26563.1"/>
    </source>
</evidence>
<dbReference type="RefSeq" id="WP_032553361.1">
    <property type="nucleotide sequence ID" value="NZ_JBEEAX010000002.1"/>
</dbReference>
<comment type="caution">
    <text evidence="2">The sequence shown here is derived from an EMBL/GenBank/DDBJ whole genome shotgun (WGS) entry which is preliminary data.</text>
</comment>
<reference evidence="2 3" key="1">
    <citation type="submission" date="2014-02" db="EMBL/GenBank/DDBJ databases">
        <title>Vibrio fortis Dalian14 Genome Sequencing.</title>
        <authorList>
            <person name="Wang Y."/>
            <person name="Song L."/>
            <person name="Liu G."/>
            <person name="Ding J."/>
        </authorList>
    </citation>
    <scope>NUCLEOTIDE SEQUENCE [LARGE SCALE GENOMIC DNA]</scope>
    <source>
        <strain evidence="2 3">Dalian14</strain>
    </source>
</reference>
<dbReference type="EMBL" id="JFFR01000032">
    <property type="protein sequence ID" value="KDN26563.1"/>
    <property type="molecule type" value="Genomic_DNA"/>
</dbReference>
<name>A0A066UQT9_9VIBR</name>
<dbReference type="AlphaFoldDB" id="A0A066UQT9"/>
<feature type="domain" description="Serine aminopeptidase S33" evidence="1">
    <location>
        <begin position="54"/>
        <end position="311"/>
    </location>
</feature>
<evidence type="ECO:0000313" key="3">
    <source>
        <dbReference type="Proteomes" id="UP000027219"/>
    </source>
</evidence>
<dbReference type="InterPro" id="IPR029058">
    <property type="entry name" value="AB_hydrolase_fold"/>
</dbReference>
<dbReference type="STRING" id="212667.VFDL14_08280"/>
<proteinExistence type="predicted"/>
<dbReference type="Proteomes" id="UP000027219">
    <property type="component" value="Unassembled WGS sequence"/>
</dbReference>
<organism evidence="2 3">
    <name type="scientific">Vibrio fortis</name>
    <dbReference type="NCBI Taxonomy" id="212667"/>
    <lineage>
        <taxon>Bacteria</taxon>
        <taxon>Pseudomonadati</taxon>
        <taxon>Pseudomonadota</taxon>
        <taxon>Gammaproteobacteria</taxon>
        <taxon>Vibrionales</taxon>
        <taxon>Vibrionaceae</taxon>
        <taxon>Vibrio</taxon>
    </lineage>
</organism>
<dbReference type="SUPFAM" id="SSF53474">
    <property type="entry name" value="alpha/beta-Hydrolases"/>
    <property type="match status" value="1"/>
</dbReference>